<dbReference type="InterPro" id="IPR000073">
    <property type="entry name" value="AB_hydrolase_1"/>
</dbReference>
<dbReference type="SUPFAM" id="SSF53474">
    <property type="entry name" value="alpha/beta-Hydrolases"/>
    <property type="match status" value="1"/>
</dbReference>
<dbReference type="PRINTS" id="PR00412">
    <property type="entry name" value="EPOXHYDRLASE"/>
</dbReference>
<evidence type="ECO:0000256" key="1">
    <source>
        <dbReference type="ARBA" id="ARBA00022801"/>
    </source>
</evidence>
<keyword evidence="1 3" id="KW-0378">Hydrolase</keyword>
<keyword evidence="4" id="KW-1185">Reference proteome</keyword>
<gene>
    <name evidence="3" type="ORF">ACFQ0F_08665</name>
</gene>
<dbReference type="Pfam" id="PF00561">
    <property type="entry name" value="Abhydrolase_1"/>
    <property type="match status" value="1"/>
</dbReference>
<name>A0ABW3HGR6_9GAMM</name>
<organism evidence="3 4">
    <name type="scientific">Paraperlucidibaca wandonensis</name>
    <dbReference type="NCBI Taxonomy" id="1268273"/>
    <lineage>
        <taxon>Bacteria</taxon>
        <taxon>Pseudomonadati</taxon>
        <taxon>Pseudomonadota</taxon>
        <taxon>Gammaproteobacteria</taxon>
        <taxon>Moraxellales</taxon>
        <taxon>Moraxellaceae</taxon>
        <taxon>Paraperlucidibaca</taxon>
    </lineage>
</organism>
<evidence type="ECO:0000313" key="3">
    <source>
        <dbReference type="EMBL" id="MFD0950457.1"/>
    </source>
</evidence>
<feature type="domain" description="AB hydrolase-1" evidence="2">
    <location>
        <begin position="25"/>
        <end position="274"/>
    </location>
</feature>
<accession>A0ABW3HGR6</accession>
<dbReference type="GO" id="GO:0016787">
    <property type="term" value="F:hydrolase activity"/>
    <property type="evidence" value="ECO:0007669"/>
    <property type="project" value="UniProtKB-KW"/>
</dbReference>
<dbReference type="InterPro" id="IPR029058">
    <property type="entry name" value="AB_hydrolase_fold"/>
</dbReference>
<dbReference type="InterPro" id="IPR000639">
    <property type="entry name" value="Epox_hydrolase-like"/>
</dbReference>
<evidence type="ECO:0000313" key="4">
    <source>
        <dbReference type="Proteomes" id="UP001597044"/>
    </source>
</evidence>
<dbReference type="EMBL" id="JBHTIT010000001">
    <property type="protein sequence ID" value="MFD0950457.1"/>
    <property type="molecule type" value="Genomic_DNA"/>
</dbReference>
<dbReference type="PANTHER" id="PTHR43329">
    <property type="entry name" value="EPOXIDE HYDROLASE"/>
    <property type="match status" value="1"/>
</dbReference>
<protein>
    <submittedName>
        <fullName evidence="3">Alpha/beta fold hydrolase</fullName>
    </submittedName>
</protein>
<dbReference type="RefSeq" id="WP_379071201.1">
    <property type="nucleotide sequence ID" value="NZ_JBHTIT010000001.1"/>
</dbReference>
<comment type="caution">
    <text evidence="3">The sequence shown here is derived from an EMBL/GenBank/DDBJ whole genome shotgun (WGS) entry which is preliminary data.</text>
</comment>
<dbReference type="Gene3D" id="3.40.50.1820">
    <property type="entry name" value="alpha/beta hydrolase"/>
    <property type="match status" value="1"/>
</dbReference>
<sequence length="305" mass="34112">MNTYRIRSTDGITLHAKSMGSPDAPALVLVHGYPDNHRVWLPVAERLAEHFHVILYDVRGAGESDSGRNVAAYRLTQLAHDLEAVVDSVIPAQRFHLAAHDWGSIQSWESVTGQALDDRIISFSSISGPSLDHAGHWMRKRLGSSEPRAIIEGLRQLTSSWYIMLFQVPVVAPSMWKLGVGRLWPKYLSRFERVQEQHPNPSQTADGVEGVKLYRANFLNKLTGPAEAFACCPVQIIVPARDKFVNVSLFDDLKTWVPELYRRDIDAGHWVVLSQPDLIAQWIAEFAFGMTQETRPAALKALAVA</sequence>
<reference evidence="4" key="1">
    <citation type="journal article" date="2019" name="Int. J. Syst. Evol. Microbiol.">
        <title>The Global Catalogue of Microorganisms (GCM) 10K type strain sequencing project: providing services to taxonomists for standard genome sequencing and annotation.</title>
        <authorList>
            <consortium name="The Broad Institute Genomics Platform"/>
            <consortium name="The Broad Institute Genome Sequencing Center for Infectious Disease"/>
            <person name="Wu L."/>
            <person name="Ma J."/>
        </authorList>
    </citation>
    <scope>NUCLEOTIDE SEQUENCE [LARGE SCALE GENOMIC DNA]</scope>
    <source>
        <strain evidence="4">CCUG 63419</strain>
    </source>
</reference>
<evidence type="ECO:0000259" key="2">
    <source>
        <dbReference type="Pfam" id="PF00561"/>
    </source>
</evidence>
<dbReference type="Proteomes" id="UP001597044">
    <property type="component" value="Unassembled WGS sequence"/>
</dbReference>
<proteinExistence type="predicted"/>